<evidence type="ECO:0000313" key="1">
    <source>
        <dbReference type="EMBL" id="EUC61646.1"/>
    </source>
</evidence>
<comment type="caution">
    <text evidence="1">The sequence shown here is derived from an EMBL/GenBank/DDBJ whole genome shotgun (WGS) entry which is preliminary data.</text>
</comment>
<protein>
    <submittedName>
        <fullName evidence="1">Uncharacterized protein</fullName>
    </submittedName>
</protein>
<accession>X8JEB3</accession>
<sequence>MGRRLAYPDVPPATIYEIYKQSLRKPIHAYGIFVDPIALYNRLRGRPESPDACIMKDQGLFLSDMQEKILSIMPNELSIAQVPTPKQYRHPWSADGGWLIILGTGFDKTPHVPISDELMQRVREILQSEEPAAWWSMRKFTYPHPKGDLVSVEE</sequence>
<reference evidence="2" key="1">
    <citation type="journal article" date="2014" name="Genome Announc.">
        <title>Draft genome sequence of the plant-pathogenic soil fungus Rhizoctonia solani anastomosis group 3 strain Rhs1AP.</title>
        <authorList>
            <person name="Cubeta M.A."/>
            <person name="Thomas E."/>
            <person name="Dean R.A."/>
            <person name="Jabaji S."/>
            <person name="Neate S.M."/>
            <person name="Tavantzis S."/>
            <person name="Toda T."/>
            <person name="Vilgalys R."/>
            <person name="Bharathan N."/>
            <person name="Fedorova-Abrams N."/>
            <person name="Pakala S.B."/>
            <person name="Pakala S.M."/>
            <person name="Zafar N."/>
            <person name="Joardar V."/>
            <person name="Losada L."/>
            <person name="Nierman W.C."/>
        </authorList>
    </citation>
    <scope>NUCLEOTIDE SEQUENCE [LARGE SCALE GENOMIC DNA]</scope>
    <source>
        <strain evidence="2">AG-3</strain>
    </source>
</reference>
<dbReference type="AlphaFoldDB" id="X8JEB3"/>
<gene>
    <name evidence="1" type="ORF">RSOL_403870</name>
</gene>
<proteinExistence type="predicted"/>
<organism evidence="1 2">
    <name type="scientific">Rhizoctonia solani AG-3 Rhs1AP</name>
    <dbReference type="NCBI Taxonomy" id="1086054"/>
    <lineage>
        <taxon>Eukaryota</taxon>
        <taxon>Fungi</taxon>
        <taxon>Dikarya</taxon>
        <taxon>Basidiomycota</taxon>
        <taxon>Agaricomycotina</taxon>
        <taxon>Agaricomycetes</taxon>
        <taxon>Cantharellales</taxon>
        <taxon>Ceratobasidiaceae</taxon>
        <taxon>Rhizoctonia</taxon>
    </lineage>
</organism>
<dbReference type="Proteomes" id="UP000030108">
    <property type="component" value="Unassembled WGS sequence"/>
</dbReference>
<feature type="non-terminal residue" evidence="1">
    <location>
        <position position="154"/>
    </location>
</feature>
<dbReference type="EMBL" id="JATN01000319">
    <property type="protein sequence ID" value="EUC61646.1"/>
    <property type="molecule type" value="Genomic_DNA"/>
</dbReference>
<evidence type="ECO:0000313" key="2">
    <source>
        <dbReference type="Proteomes" id="UP000030108"/>
    </source>
</evidence>
<dbReference type="OrthoDB" id="3236248at2759"/>
<name>X8JEB3_9AGAM</name>